<dbReference type="EMBL" id="FSRK01000002">
    <property type="protein sequence ID" value="SIO39424.1"/>
    <property type="molecule type" value="Genomic_DNA"/>
</dbReference>
<dbReference type="RefSeq" id="WP_074236394.1">
    <property type="nucleotide sequence ID" value="NZ_FSRK01000002.1"/>
</dbReference>
<dbReference type="PANTHER" id="PTHR22916:SF3">
    <property type="entry name" value="UDP-GLCNAC:BETAGAL BETA-1,3-N-ACETYLGLUCOSAMINYLTRANSFERASE-LIKE PROTEIN 1"/>
    <property type="match status" value="1"/>
</dbReference>
<protein>
    <submittedName>
        <fullName evidence="2">Glycosyltransferase involved in cell wall bisynthesis</fullName>
    </submittedName>
</protein>
<name>A0A1N6J511_9FLAO</name>
<dbReference type="Proteomes" id="UP000185207">
    <property type="component" value="Unassembled WGS sequence"/>
</dbReference>
<feature type="domain" description="Glycosyltransferase 2-like" evidence="1">
    <location>
        <begin position="3"/>
        <end position="133"/>
    </location>
</feature>
<gene>
    <name evidence="2" type="ORF">SAMN05444409_3311</name>
</gene>
<accession>A0A1N6J511</accession>
<sequence length="293" mass="35114">MITIIIPFFNRFSQLHNTLLSVKNQSFQDWECLLIDDGSDQEELFKINESILDDKRFRIILRPDDRLKGANSCRNIGIENAKGEYIALLDSDDLWPENYLSDYLKFVKSVPEFSGGFAKCLIRNGEKEWISDSRDLLENESCFDFLLDDKAIAQTSTFFIKTSKAKDIKFDESLLRHQDWDFFIRFGEKFNWQYNPEQYVIVIWEKGAKRTIHFPSCIKVYNNFQSQISNLDNRNRYLFSMYEKSLQYNSDKKIKDFYLKQLKINNYKVNTNREFLMIKYPFIYQFLRNFVKK</sequence>
<dbReference type="InterPro" id="IPR029044">
    <property type="entry name" value="Nucleotide-diphossugar_trans"/>
</dbReference>
<keyword evidence="2" id="KW-0808">Transferase</keyword>
<dbReference type="InterPro" id="IPR001173">
    <property type="entry name" value="Glyco_trans_2-like"/>
</dbReference>
<keyword evidence="3" id="KW-1185">Reference proteome</keyword>
<proteinExistence type="predicted"/>
<dbReference type="Gene3D" id="3.90.550.10">
    <property type="entry name" value="Spore Coat Polysaccharide Biosynthesis Protein SpsA, Chain A"/>
    <property type="match status" value="1"/>
</dbReference>
<dbReference type="GO" id="GO:0016758">
    <property type="term" value="F:hexosyltransferase activity"/>
    <property type="evidence" value="ECO:0007669"/>
    <property type="project" value="UniProtKB-ARBA"/>
</dbReference>
<dbReference type="SUPFAM" id="SSF53448">
    <property type="entry name" value="Nucleotide-diphospho-sugar transferases"/>
    <property type="match status" value="1"/>
</dbReference>
<reference evidence="3" key="1">
    <citation type="submission" date="2016-11" db="EMBL/GenBank/DDBJ databases">
        <authorList>
            <person name="Varghese N."/>
            <person name="Submissions S."/>
        </authorList>
    </citation>
    <scope>NUCLEOTIDE SEQUENCE [LARGE SCALE GENOMIC DNA]</scope>
    <source>
        <strain evidence="3">DSM 27623</strain>
    </source>
</reference>
<evidence type="ECO:0000313" key="3">
    <source>
        <dbReference type="Proteomes" id="UP000185207"/>
    </source>
</evidence>
<dbReference type="AlphaFoldDB" id="A0A1N6J511"/>
<dbReference type="STRING" id="1416779.SAMN05444409_3311"/>
<evidence type="ECO:0000313" key="2">
    <source>
        <dbReference type="EMBL" id="SIO39424.1"/>
    </source>
</evidence>
<dbReference type="OrthoDB" id="597270at2"/>
<organism evidence="2 3">
    <name type="scientific">Epilithonimonas zeae</name>
    <dbReference type="NCBI Taxonomy" id="1416779"/>
    <lineage>
        <taxon>Bacteria</taxon>
        <taxon>Pseudomonadati</taxon>
        <taxon>Bacteroidota</taxon>
        <taxon>Flavobacteriia</taxon>
        <taxon>Flavobacteriales</taxon>
        <taxon>Weeksellaceae</taxon>
        <taxon>Chryseobacterium group</taxon>
        <taxon>Epilithonimonas</taxon>
    </lineage>
</organism>
<dbReference type="CDD" id="cd00761">
    <property type="entry name" value="Glyco_tranf_GTA_type"/>
    <property type="match status" value="1"/>
</dbReference>
<dbReference type="PANTHER" id="PTHR22916">
    <property type="entry name" value="GLYCOSYLTRANSFERASE"/>
    <property type="match status" value="1"/>
</dbReference>
<dbReference type="Pfam" id="PF00535">
    <property type="entry name" value="Glycos_transf_2"/>
    <property type="match status" value="1"/>
</dbReference>
<evidence type="ECO:0000259" key="1">
    <source>
        <dbReference type="Pfam" id="PF00535"/>
    </source>
</evidence>